<dbReference type="InterPro" id="IPR016066">
    <property type="entry name" value="A-D-PHexomutase_CS"/>
</dbReference>
<dbReference type="PROSITE" id="PS00710">
    <property type="entry name" value="PGM_PMM"/>
    <property type="match status" value="1"/>
</dbReference>
<evidence type="ECO:0000259" key="9">
    <source>
        <dbReference type="Pfam" id="PF02879"/>
    </source>
</evidence>
<feature type="domain" description="Alpha-D-phosphohexomutase alpha/beta/alpha" evidence="8">
    <location>
        <begin position="15"/>
        <end position="113"/>
    </location>
</feature>
<keyword evidence="5 7" id="KW-0460">Magnesium</keyword>
<name>A0ABQ7J6F8_9APIC</name>
<dbReference type="EMBL" id="JADAQX010000843">
    <property type="protein sequence ID" value="KAF8819280.1"/>
    <property type="molecule type" value="Genomic_DNA"/>
</dbReference>
<sequence length="532" mass="59763">MGGLCAYLLKTYGQHACDAGVIIGFDGRRNSRNFAHCSAAIFLSKGFKVYLFDTVVPTPFIPFGVYEKGCIAGIMITASHNPKNDNGYKVYAKNGAQILSPMDSDILTLINENCDPWENVWKYLREDHSCLLTATANYQNPYEELFNLFVTKLSNELSFNKLSVENCRLPIVYTALHGVGYLPLKAVLAAFGCISCFHPVPSQQFPDAEFPTVPFPNPEEKHALDASMEYADSIGAKLIIANDPDADRLSCAEKTSIGWRQFSGDQIGILLAEYRMTLLKANGISPYNMLFVATLVSSRLLEKMVKKEKALYFDTLTGFKWIINKALDVITLQPEVVPVLLYEEALGFCVTKYIRDKDGISAAAVWVEMASNLYLKGITITEHLTSLYETYGYFQTKNSYFFCYDPDEIIKIFDSFRNKGMYQWKIDDFEVASIRDVTTGYDSDTPDNRLEFPPTPETQMICLRFTNGGAATLRSSGTEPKIKYYCELSSERKENETPETVVGRIQENLVSLVEGLTKNLYANFPADFVEKA</sequence>
<evidence type="ECO:0000256" key="7">
    <source>
        <dbReference type="RuleBase" id="RU004326"/>
    </source>
</evidence>
<evidence type="ECO:0000256" key="2">
    <source>
        <dbReference type="ARBA" id="ARBA00010231"/>
    </source>
</evidence>
<evidence type="ECO:0000256" key="6">
    <source>
        <dbReference type="ARBA" id="ARBA00023235"/>
    </source>
</evidence>
<dbReference type="InterPro" id="IPR005846">
    <property type="entry name" value="A-D-PHexomutase_a/b/a-III"/>
</dbReference>
<keyword evidence="12" id="KW-1185">Reference proteome</keyword>
<organism evidence="11 12">
    <name type="scientific">Cardiosporidium cionae</name>
    <dbReference type="NCBI Taxonomy" id="476202"/>
    <lineage>
        <taxon>Eukaryota</taxon>
        <taxon>Sar</taxon>
        <taxon>Alveolata</taxon>
        <taxon>Apicomplexa</taxon>
        <taxon>Aconoidasida</taxon>
        <taxon>Nephromycida</taxon>
        <taxon>Cardiosporidium</taxon>
    </lineage>
</organism>
<dbReference type="SUPFAM" id="SSF55957">
    <property type="entry name" value="Phosphoglucomutase, C-terminal domain"/>
    <property type="match status" value="1"/>
</dbReference>
<dbReference type="InterPro" id="IPR036900">
    <property type="entry name" value="A-D-PHexomutase_C_sf"/>
</dbReference>
<dbReference type="InterPro" id="IPR016055">
    <property type="entry name" value="A-D-PHexomutase_a/b/a-I/II/III"/>
</dbReference>
<evidence type="ECO:0000259" key="10">
    <source>
        <dbReference type="Pfam" id="PF02880"/>
    </source>
</evidence>
<keyword evidence="4 7" id="KW-0479">Metal-binding</keyword>
<evidence type="ECO:0000256" key="4">
    <source>
        <dbReference type="ARBA" id="ARBA00022723"/>
    </source>
</evidence>
<keyword evidence="6" id="KW-0413">Isomerase</keyword>
<comment type="caution">
    <text evidence="11">The sequence shown here is derived from an EMBL/GenBank/DDBJ whole genome shotgun (WGS) entry which is preliminary data.</text>
</comment>
<evidence type="ECO:0000313" key="11">
    <source>
        <dbReference type="EMBL" id="KAF8819280.1"/>
    </source>
</evidence>
<evidence type="ECO:0000256" key="3">
    <source>
        <dbReference type="ARBA" id="ARBA00022553"/>
    </source>
</evidence>
<feature type="domain" description="Alpha-D-phosphohexomutase alpha/beta/alpha" evidence="10">
    <location>
        <begin position="264"/>
        <end position="391"/>
    </location>
</feature>
<feature type="non-terminal residue" evidence="11">
    <location>
        <position position="532"/>
    </location>
</feature>
<evidence type="ECO:0000256" key="1">
    <source>
        <dbReference type="ARBA" id="ARBA00001946"/>
    </source>
</evidence>
<accession>A0ABQ7J6F8</accession>
<dbReference type="SUPFAM" id="SSF53738">
    <property type="entry name" value="Phosphoglucomutase, first 3 domains"/>
    <property type="match status" value="3"/>
</dbReference>
<evidence type="ECO:0000313" key="12">
    <source>
        <dbReference type="Proteomes" id="UP000823046"/>
    </source>
</evidence>
<evidence type="ECO:0000256" key="5">
    <source>
        <dbReference type="ARBA" id="ARBA00022842"/>
    </source>
</evidence>
<dbReference type="Gene3D" id="3.40.120.10">
    <property type="entry name" value="Alpha-D-Glucose-1,6-Bisphosphate, subunit A, domain 3"/>
    <property type="match status" value="3"/>
</dbReference>
<reference evidence="11 12" key="1">
    <citation type="journal article" date="2020" name="bioRxiv">
        <title>Metabolic contributions of an alphaproteobacterial endosymbiont in the apicomplexan Cardiosporidium cionae.</title>
        <authorList>
            <person name="Hunter E.S."/>
            <person name="Paight C.J."/>
            <person name="Lane C.E."/>
        </authorList>
    </citation>
    <scope>NUCLEOTIDE SEQUENCE [LARGE SCALE GENOMIC DNA]</scope>
    <source>
        <strain evidence="11">ESH_2018</strain>
    </source>
</reference>
<dbReference type="Pfam" id="PF02880">
    <property type="entry name" value="PGM_PMM_III"/>
    <property type="match status" value="1"/>
</dbReference>
<comment type="cofactor">
    <cofactor evidence="1">
        <name>Mg(2+)</name>
        <dbReference type="ChEBI" id="CHEBI:18420"/>
    </cofactor>
</comment>
<dbReference type="InterPro" id="IPR005844">
    <property type="entry name" value="A-D-PHexomutase_a/b/a-I"/>
</dbReference>
<dbReference type="PANTHER" id="PTHR45745">
    <property type="entry name" value="PHOSPHOMANNOMUTASE 45A"/>
    <property type="match status" value="1"/>
</dbReference>
<gene>
    <name evidence="11" type="primary">GPM2</name>
    <name evidence="11" type="ORF">IE077_001262</name>
</gene>
<evidence type="ECO:0000259" key="8">
    <source>
        <dbReference type="Pfam" id="PF02878"/>
    </source>
</evidence>
<dbReference type="Pfam" id="PF02878">
    <property type="entry name" value="PGM_PMM_I"/>
    <property type="match status" value="1"/>
</dbReference>
<dbReference type="PRINTS" id="PR00509">
    <property type="entry name" value="PGMPMM"/>
</dbReference>
<comment type="similarity">
    <text evidence="2 7">Belongs to the phosphohexose mutase family.</text>
</comment>
<dbReference type="InterPro" id="IPR005845">
    <property type="entry name" value="A-D-PHexomutase_a/b/a-II"/>
</dbReference>
<dbReference type="Pfam" id="PF02879">
    <property type="entry name" value="PGM_PMM_II"/>
    <property type="match status" value="1"/>
</dbReference>
<dbReference type="CDD" id="cd05799">
    <property type="entry name" value="PGM2"/>
    <property type="match status" value="1"/>
</dbReference>
<dbReference type="InterPro" id="IPR005841">
    <property type="entry name" value="Alpha-D-phosphohexomutase_SF"/>
</dbReference>
<dbReference type="PANTHER" id="PTHR45745:SF1">
    <property type="entry name" value="PHOSPHOGLUCOMUTASE 2B-RELATED"/>
    <property type="match status" value="1"/>
</dbReference>
<keyword evidence="3" id="KW-0597">Phosphoprotein</keyword>
<proteinExistence type="inferred from homology"/>
<feature type="domain" description="Alpha-D-phosphohexomutase alpha/beta/alpha" evidence="9">
    <location>
        <begin position="153"/>
        <end position="254"/>
    </location>
</feature>
<protein>
    <submittedName>
        <fullName evidence="11">Glucosephosphate-mutase GPM2</fullName>
    </submittedName>
</protein>
<dbReference type="Proteomes" id="UP000823046">
    <property type="component" value="Unassembled WGS sequence"/>
</dbReference>